<dbReference type="EMBL" id="DS113286">
    <property type="protein sequence ID" value="EAY13426.1"/>
    <property type="molecule type" value="Genomic_DNA"/>
</dbReference>
<dbReference type="PANTHER" id="PTHR43290:SF2">
    <property type="entry name" value="MEVALONATE KINASE"/>
    <property type="match status" value="1"/>
</dbReference>
<proteinExistence type="inferred from homology"/>
<keyword evidence="7" id="KW-0460">Magnesium</keyword>
<evidence type="ECO:0000256" key="3">
    <source>
        <dbReference type="ARBA" id="ARBA00022679"/>
    </source>
</evidence>
<keyword evidence="8 10" id="KW-0443">Lipid metabolism</keyword>
<dbReference type="PRINTS" id="PR00959">
    <property type="entry name" value="MEVGALKINASE"/>
</dbReference>
<dbReference type="VEuPathDB" id="TrichDB:TVAGG3_0305100"/>
<dbReference type="GO" id="GO:0005829">
    <property type="term" value="C:cytosol"/>
    <property type="evidence" value="ECO:0000318"/>
    <property type="project" value="GO_Central"/>
</dbReference>
<dbReference type="InterPro" id="IPR014721">
    <property type="entry name" value="Ribsml_uS5_D2-typ_fold_subgr"/>
</dbReference>
<comment type="similarity">
    <text evidence="10">Belongs to the GHMP kinase family. Mevalonate kinase subfamily.</text>
</comment>
<gene>
    <name evidence="12" type="ORF">TVAG_424580</name>
</gene>
<dbReference type="SMR" id="A2E1U7"/>
<evidence type="ECO:0000259" key="11">
    <source>
        <dbReference type="Pfam" id="PF00288"/>
    </source>
</evidence>
<name>A2E1U7_TRIV3</name>
<dbReference type="FunCoup" id="A2E1U7">
    <property type="interactions" value="363"/>
</dbReference>
<dbReference type="EC" id="2.7.1.36" evidence="10"/>
<dbReference type="GO" id="GO:0005524">
    <property type="term" value="F:ATP binding"/>
    <property type="evidence" value="ECO:0007669"/>
    <property type="project" value="UniProtKB-KW"/>
</dbReference>
<keyword evidence="5 10" id="KW-0418">Kinase</keyword>
<dbReference type="InterPro" id="IPR020568">
    <property type="entry name" value="Ribosomal_Su5_D2-typ_SF"/>
</dbReference>
<dbReference type="GO" id="GO:0016126">
    <property type="term" value="P:sterol biosynthetic process"/>
    <property type="evidence" value="ECO:0007669"/>
    <property type="project" value="UniProtKB-KW"/>
</dbReference>
<comment type="pathway">
    <text evidence="9 10">Isoprenoid biosynthesis; isopentenyl diphosphate biosynthesis via mevalonate pathway; isopentenyl diphosphate from (R)-mevalonate: step 1/3.</text>
</comment>
<keyword evidence="3 10" id="KW-0808">Transferase</keyword>
<dbReference type="Gene3D" id="3.30.70.890">
    <property type="entry name" value="GHMP kinase, C-terminal domain"/>
    <property type="match status" value="1"/>
</dbReference>
<dbReference type="InterPro" id="IPR036554">
    <property type="entry name" value="GHMP_kinase_C_sf"/>
</dbReference>
<dbReference type="RefSeq" id="XP_001325649.1">
    <property type="nucleotide sequence ID" value="XM_001325614.1"/>
</dbReference>
<keyword evidence="10" id="KW-0752">Steroid biosynthesis</keyword>
<organism evidence="12 13">
    <name type="scientific">Trichomonas vaginalis (strain ATCC PRA-98 / G3)</name>
    <dbReference type="NCBI Taxonomy" id="412133"/>
    <lineage>
        <taxon>Eukaryota</taxon>
        <taxon>Metamonada</taxon>
        <taxon>Parabasalia</taxon>
        <taxon>Trichomonadida</taxon>
        <taxon>Trichomonadidae</taxon>
        <taxon>Trichomonas</taxon>
    </lineage>
</organism>
<dbReference type="GO" id="GO:0004496">
    <property type="term" value="F:mevalonate kinase activity"/>
    <property type="evidence" value="ECO:0000318"/>
    <property type="project" value="GO_Central"/>
</dbReference>
<reference evidence="12" key="2">
    <citation type="journal article" date="2007" name="Science">
        <title>Draft genome sequence of the sexually transmitted pathogen Trichomonas vaginalis.</title>
        <authorList>
            <person name="Carlton J.M."/>
            <person name="Hirt R.P."/>
            <person name="Silva J.C."/>
            <person name="Delcher A.L."/>
            <person name="Schatz M."/>
            <person name="Zhao Q."/>
            <person name="Wortman J.R."/>
            <person name="Bidwell S.L."/>
            <person name="Alsmark U.C.M."/>
            <person name="Besteiro S."/>
            <person name="Sicheritz-Ponten T."/>
            <person name="Noel C.J."/>
            <person name="Dacks J.B."/>
            <person name="Foster P.G."/>
            <person name="Simillion C."/>
            <person name="Van de Peer Y."/>
            <person name="Miranda-Saavedra D."/>
            <person name="Barton G.J."/>
            <person name="Westrop G.D."/>
            <person name="Mueller S."/>
            <person name="Dessi D."/>
            <person name="Fiori P.L."/>
            <person name="Ren Q."/>
            <person name="Paulsen I."/>
            <person name="Zhang H."/>
            <person name="Bastida-Corcuera F.D."/>
            <person name="Simoes-Barbosa A."/>
            <person name="Brown M.T."/>
            <person name="Hayes R.D."/>
            <person name="Mukherjee M."/>
            <person name="Okumura C.Y."/>
            <person name="Schneider R."/>
            <person name="Smith A.J."/>
            <person name="Vanacova S."/>
            <person name="Villalvazo M."/>
            <person name="Haas B.J."/>
            <person name="Pertea M."/>
            <person name="Feldblyum T.V."/>
            <person name="Utterback T.R."/>
            <person name="Shu C.L."/>
            <person name="Osoegawa K."/>
            <person name="de Jong P.J."/>
            <person name="Hrdy I."/>
            <person name="Horvathova L."/>
            <person name="Zubacova Z."/>
            <person name="Dolezal P."/>
            <person name="Malik S.B."/>
            <person name="Logsdon J.M. Jr."/>
            <person name="Henze K."/>
            <person name="Gupta A."/>
            <person name="Wang C.C."/>
            <person name="Dunne R.L."/>
            <person name="Upcroft J.A."/>
            <person name="Upcroft P."/>
            <person name="White O."/>
            <person name="Salzberg S.L."/>
            <person name="Tang P."/>
            <person name="Chiu C.-H."/>
            <person name="Lee Y.-S."/>
            <person name="Embley T.M."/>
            <person name="Coombs G.H."/>
            <person name="Mottram J.C."/>
            <person name="Tachezy J."/>
            <person name="Fraser-Liggett C.M."/>
            <person name="Johnson P.J."/>
        </authorList>
    </citation>
    <scope>NUCLEOTIDE SEQUENCE [LARGE SCALE GENOMIC DNA]</scope>
    <source>
        <strain evidence="12">G3</strain>
    </source>
</reference>
<dbReference type="Gene3D" id="3.30.230.10">
    <property type="match status" value="1"/>
</dbReference>
<dbReference type="GO" id="GO:0019287">
    <property type="term" value="P:isopentenyl diphosphate biosynthetic process, mevalonate pathway"/>
    <property type="evidence" value="ECO:0000318"/>
    <property type="project" value="GO_Central"/>
</dbReference>
<dbReference type="VEuPathDB" id="TrichDB:TVAG_424580"/>
<evidence type="ECO:0000256" key="4">
    <source>
        <dbReference type="ARBA" id="ARBA00022741"/>
    </source>
</evidence>
<keyword evidence="6 10" id="KW-0067">ATP-binding</keyword>
<keyword evidence="4 10" id="KW-0547">Nucleotide-binding</keyword>
<comment type="catalytic activity">
    <reaction evidence="10">
        <text>(R)-mevalonate + ATP = (R)-5-phosphomevalonate + ADP + H(+)</text>
        <dbReference type="Rhea" id="RHEA:17065"/>
        <dbReference type="ChEBI" id="CHEBI:15378"/>
        <dbReference type="ChEBI" id="CHEBI:30616"/>
        <dbReference type="ChEBI" id="CHEBI:36464"/>
        <dbReference type="ChEBI" id="CHEBI:58146"/>
        <dbReference type="ChEBI" id="CHEBI:456216"/>
        <dbReference type="EC" id="2.7.1.36"/>
    </reaction>
</comment>
<dbReference type="InterPro" id="IPR006205">
    <property type="entry name" value="Mev_gal_kin"/>
</dbReference>
<dbReference type="UniPathway" id="UPA00057">
    <property type="reaction ID" value="UER00098"/>
</dbReference>
<dbReference type="NCBIfam" id="TIGR00549">
    <property type="entry name" value="mevalon_kin"/>
    <property type="match status" value="1"/>
</dbReference>
<evidence type="ECO:0000256" key="8">
    <source>
        <dbReference type="ARBA" id="ARBA00023098"/>
    </source>
</evidence>
<feature type="domain" description="GHMP kinase N-terminal" evidence="11">
    <location>
        <begin position="89"/>
        <end position="158"/>
    </location>
</feature>
<keyword evidence="10" id="KW-1207">Sterol metabolism</keyword>
<keyword evidence="13" id="KW-1185">Reference proteome</keyword>
<evidence type="ECO:0000313" key="12">
    <source>
        <dbReference type="EMBL" id="EAY13426.1"/>
    </source>
</evidence>
<keyword evidence="2 10" id="KW-0444">Lipid biosynthesis</keyword>
<dbReference type="SUPFAM" id="SSF55060">
    <property type="entry name" value="GHMP Kinase, C-terminal domain"/>
    <property type="match status" value="1"/>
</dbReference>
<dbReference type="PANTHER" id="PTHR43290">
    <property type="entry name" value="MEVALONATE KINASE"/>
    <property type="match status" value="1"/>
</dbReference>
<accession>A2E1U7</accession>
<dbReference type="Pfam" id="PF00288">
    <property type="entry name" value="GHMP_kinases_N"/>
    <property type="match status" value="1"/>
</dbReference>
<sequence>MLKFSFSFPGKVILFGEHAVVYGEAAVASAISRRMFASGKIYPSNKSFVNVTFEDKVISYDPFDNVHKDNRTTYYMIRSAFDGLVPKNYQLDINIIQDFPTGGLGSSASLCACMAAIASKISNGNLSHDFIFQRTKELEKFYHGNPSGIDPATVVYGGGIKMENRTLKQVKLPEVPLLIVGTNRERNTKAAVSHVKDLLTQYPKVFKPLIKSMGDITNSFLESKDSDKKQVMHDLFYPAHCLLSSFGLSCHESEDIVKIAVNNALSAKISGAGMGGIMLVTGPDVEKKASLFSKYNVVAASIGAEGMREEPINFE</sequence>
<reference evidence="12" key="1">
    <citation type="submission" date="2006-10" db="EMBL/GenBank/DDBJ databases">
        <authorList>
            <person name="Amadeo P."/>
            <person name="Zhao Q."/>
            <person name="Wortman J."/>
            <person name="Fraser-Liggett C."/>
            <person name="Carlton J."/>
        </authorList>
    </citation>
    <scope>NUCLEOTIDE SEQUENCE</scope>
    <source>
        <strain evidence="12">G3</strain>
    </source>
</reference>
<keyword evidence="10" id="KW-0753">Steroid metabolism</keyword>
<keyword evidence="10" id="KW-0756">Sterol biosynthesis</keyword>
<protein>
    <recommendedName>
        <fullName evidence="10">Mevalonate kinase</fullName>
        <shortName evidence="10">MK</shortName>
        <ecNumber evidence="10">2.7.1.36</ecNumber>
    </recommendedName>
</protein>
<comment type="subcellular location">
    <subcellularLocation>
        <location evidence="10">Cytoplasm</location>
    </subcellularLocation>
</comment>
<dbReference type="OMA" id="GPFFDAP"/>
<keyword evidence="1 10" id="KW-0963">Cytoplasm</keyword>
<dbReference type="InterPro" id="IPR006204">
    <property type="entry name" value="GHMP_kinase_N_dom"/>
</dbReference>
<evidence type="ECO:0000256" key="9">
    <source>
        <dbReference type="ARBA" id="ARBA00029438"/>
    </source>
</evidence>
<evidence type="ECO:0000256" key="6">
    <source>
        <dbReference type="ARBA" id="ARBA00022840"/>
    </source>
</evidence>
<dbReference type="AlphaFoldDB" id="A2E1U7"/>
<dbReference type="Proteomes" id="UP000001542">
    <property type="component" value="Unassembled WGS sequence"/>
</dbReference>
<dbReference type="STRING" id="5722.A2E1U7"/>
<evidence type="ECO:0000256" key="2">
    <source>
        <dbReference type="ARBA" id="ARBA00022516"/>
    </source>
</evidence>
<dbReference type="SUPFAM" id="SSF54211">
    <property type="entry name" value="Ribosomal protein S5 domain 2-like"/>
    <property type="match status" value="1"/>
</dbReference>
<dbReference type="eggNOG" id="KOG1511">
    <property type="taxonomic scope" value="Eukaryota"/>
</dbReference>
<evidence type="ECO:0000256" key="5">
    <source>
        <dbReference type="ARBA" id="ARBA00022777"/>
    </source>
</evidence>
<evidence type="ECO:0000256" key="1">
    <source>
        <dbReference type="ARBA" id="ARBA00022490"/>
    </source>
</evidence>
<evidence type="ECO:0000256" key="7">
    <source>
        <dbReference type="ARBA" id="ARBA00022842"/>
    </source>
</evidence>
<dbReference type="OrthoDB" id="1652964at2759"/>
<dbReference type="KEGG" id="tva:4771404"/>
<evidence type="ECO:0000256" key="10">
    <source>
        <dbReference type="RuleBase" id="RU363087"/>
    </source>
</evidence>
<dbReference type="InParanoid" id="A2E1U7"/>
<evidence type="ECO:0000313" key="13">
    <source>
        <dbReference type="Proteomes" id="UP000001542"/>
    </source>
</evidence>